<dbReference type="OrthoDB" id="1022638at2759"/>
<name>A0A9W9F3C1_9EURO</name>
<evidence type="ECO:0000313" key="1">
    <source>
        <dbReference type="EMBL" id="KAJ5092918.1"/>
    </source>
</evidence>
<dbReference type="AlphaFoldDB" id="A0A9W9F3C1"/>
<comment type="caution">
    <text evidence="1">The sequence shown here is derived from an EMBL/GenBank/DDBJ whole genome shotgun (WGS) entry which is preliminary data.</text>
</comment>
<evidence type="ECO:0000313" key="2">
    <source>
        <dbReference type="Proteomes" id="UP001149165"/>
    </source>
</evidence>
<gene>
    <name evidence="1" type="ORF">N7456_008779</name>
</gene>
<reference evidence="1" key="2">
    <citation type="journal article" date="2023" name="IMA Fungus">
        <title>Comparative genomic study of the Penicillium genus elucidates a diverse pangenome and 15 lateral gene transfer events.</title>
        <authorList>
            <person name="Petersen C."/>
            <person name="Sorensen T."/>
            <person name="Nielsen M.R."/>
            <person name="Sondergaard T.E."/>
            <person name="Sorensen J.L."/>
            <person name="Fitzpatrick D.A."/>
            <person name="Frisvad J.C."/>
            <person name="Nielsen K.L."/>
        </authorList>
    </citation>
    <scope>NUCLEOTIDE SEQUENCE</scope>
    <source>
        <strain evidence="1">IBT 30069</strain>
    </source>
</reference>
<proteinExistence type="predicted"/>
<reference evidence="1" key="1">
    <citation type="submission" date="2022-11" db="EMBL/GenBank/DDBJ databases">
        <authorList>
            <person name="Petersen C."/>
        </authorList>
    </citation>
    <scope>NUCLEOTIDE SEQUENCE</scope>
    <source>
        <strain evidence="1">IBT 30069</strain>
    </source>
</reference>
<dbReference type="EMBL" id="JAPQKH010000006">
    <property type="protein sequence ID" value="KAJ5092918.1"/>
    <property type="molecule type" value="Genomic_DNA"/>
</dbReference>
<dbReference type="Proteomes" id="UP001149165">
    <property type="component" value="Unassembled WGS sequence"/>
</dbReference>
<accession>A0A9W9F3C1</accession>
<organism evidence="1 2">
    <name type="scientific">Penicillium angulare</name>
    <dbReference type="NCBI Taxonomy" id="116970"/>
    <lineage>
        <taxon>Eukaryota</taxon>
        <taxon>Fungi</taxon>
        <taxon>Dikarya</taxon>
        <taxon>Ascomycota</taxon>
        <taxon>Pezizomycotina</taxon>
        <taxon>Eurotiomycetes</taxon>
        <taxon>Eurotiomycetidae</taxon>
        <taxon>Eurotiales</taxon>
        <taxon>Aspergillaceae</taxon>
        <taxon>Penicillium</taxon>
    </lineage>
</organism>
<sequence length="107" mass="11925">MPEDDPETFEIYTHWLYFKAIPEDGSLNPFTWSKTIKALVKAYITGDKIFARSFQNAVIDEIHRKVSASEVCRSFCDVAPLAAELRLQETRTASSCKGASAPVLPSV</sequence>
<protein>
    <submittedName>
        <fullName evidence="1">Uncharacterized protein</fullName>
    </submittedName>
</protein>
<keyword evidence="2" id="KW-1185">Reference proteome</keyword>